<organism evidence="2 3">
    <name type="scientific">Ditylenchus destructor</name>
    <dbReference type="NCBI Taxonomy" id="166010"/>
    <lineage>
        <taxon>Eukaryota</taxon>
        <taxon>Metazoa</taxon>
        <taxon>Ecdysozoa</taxon>
        <taxon>Nematoda</taxon>
        <taxon>Chromadorea</taxon>
        <taxon>Rhabditida</taxon>
        <taxon>Tylenchina</taxon>
        <taxon>Tylenchomorpha</taxon>
        <taxon>Sphaerularioidea</taxon>
        <taxon>Anguinidae</taxon>
        <taxon>Anguininae</taxon>
        <taxon>Ditylenchus</taxon>
    </lineage>
</organism>
<protein>
    <submittedName>
        <fullName evidence="2">Uncharacterized protein</fullName>
    </submittedName>
</protein>
<dbReference type="Proteomes" id="UP001201812">
    <property type="component" value="Unassembled WGS sequence"/>
</dbReference>
<dbReference type="AlphaFoldDB" id="A0AAD4N5J8"/>
<dbReference type="EMBL" id="JAKKPZ010000019">
    <property type="protein sequence ID" value="KAI1712238.1"/>
    <property type="molecule type" value="Genomic_DNA"/>
</dbReference>
<accession>A0AAD4N5J8</accession>
<feature type="region of interest" description="Disordered" evidence="1">
    <location>
        <begin position="1"/>
        <end position="23"/>
    </location>
</feature>
<evidence type="ECO:0000313" key="3">
    <source>
        <dbReference type="Proteomes" id="UP001201812"/>
    </source>
</evidence>
<reference evidence="2" key="1">
    <citation type="submission" date="2022-01" db="EMBL/GenBank/DDBJ databases">
        <title>Genome Sequence Resource for Two Populations of Ditylenchus destructor, the Migratory Endoparasitic Phytonematode.</title>
        <authorList>
            <person name="Zhang H."/>
            <person name="Lin R."/>
            <person name="Xie B."/>
        </authorList>
    </citation>
    <scope>NUCLEOTIDE SEQUENCE</scope>
    <source>
        <strain evidence="2">BazhouSP</strain>
    </source>
</reference>
<proteinExistence type="predicted"/>
<evidence type="ECO:0000256" key="1">
    <source>
        <dbReference type="SAM" id="MobiDB-lite"/>
    </source>
</evidence>
<sequence>MGKRSDEEARKERPNWNSGGGGQSMAPFCENWMSESSNTFEKYQMFWKYDYFPLTLRPCIGYGLLCL</sequence>
<keyword evidence="3" id="KW-1185">Reference proteome</keyword>
<gene>
    <name evidence="2" type="ORF">DdX_09788</name>
</gene>
<name>A0AAD4N5J8_9BILA</name>
<evidence type="ECO:0000313" key="2">
    <source>
        <dbReference type="EMBL" id="KAI1712238.1"/>
    </source>
</evidence>
<comment type="caution">
    <text evidence="2">The sequence shown here is derived from an EMBL/GenBank/DDBJ whole genome shotgun (WGS) entry which is preliminary data.</text>
</comment>
<feature type="compositionally biased region" description="Basic and acidic residues" evidence="1">
    <location>
        <begin position="1"/>
        <end position="14"/>
    </location>
</feature>